<feature type="binding site" evidence="3">
    <location>
        <position position="79"/>
    </location>
    <ligand>
        <name>Cu cation</name>
        <dbReference type="ChEBI" id="CHEBI:23378"/>
    </ligand>
</feature>
<dbReference type="InterPro" id="IPR003782">
    <property type="entry name" value="SCO1/SenC"/>
</dbReference>
<dbReference type="FunFam" id="3.40.30.10:FF:000013">
    <property type="entry name" value="Blast:Protein SCO1 homolog, mitochondrial"/>
    <property type="match status" value="1"/>
</dbReference>
<evidence type="ECO:0000256" key="4">
    <source>
        <dbReference type="PIRSR" id="PIRSR603782-2"/>
    </source>
</evidence>
<sequence>MLIQNNFDTISSCVRKLKPQSQLLTTSLRPDVPDARRFPDKITPRYLLMNQYGQMVSNHDFPGQDQLIYFGYTFCPDICPTSLNVISAILKQLGEEGAKQVQPIFISVDPERDTIEKLKEYVAYFSPNIIALTSNKETVRRTAENFKAFYEKVPSRDGNPAYYTMDHTSSFYLLGPGGNFITKFPFGMSAISIVEKLQNIMGE</sequence>
<evidence type="ECO:0000256" key="2">
    <source>
        <dbReference type="ARBA" id="ARBA00023008"/>
    </source>
</evidence>
<name>A0A1T2KSW9_9GAMM</name>
<proteinExistence type="inferred from homology"/>
<dbReference type="SUPFAM" id="SSF52833">
    <property type="entry name" value="Thioredoxin-like"/>
    <property type="match status" value="1"/>
</dbReference>
<protein>
    <recommendedName>
        <fullName evidence="5">Thioredoxin domain-containing protein</fullName>
    </recommendedName>
</protein>
<keyword evidence="3" id="KW-0479">Metal-binding</keyword>
<dbReference type="AlphaFoldDB" id="A0A1T2KSW9"/>
<gene>
    <name evidence="6" type="ORF">BOW52_11125</name>
</gene>
<evidence type="ECO:0000256" key="3">
    <source>
        <dbReference type="PIRSR" id="PIRSR603782-1"/>
    </source>
</evidence>
<dbReference type="Proteomes" id="UP000190198">
    <property type="component" value="Unassembled WGS sequence"/>
</dbReference>
<accession>A0A1T2KSW9</accession>
<evidence type="ECO:0000259" key="5">
    <source>
        <dbReference type="PROSITE" id="PS51352"/>
    </source>
</evidence>
<evidence type="ECO:0000256" key="1">
    <source>
        <dbReference type="ARBA" id="ARBA00010996"/>
    </source>
</evidence>
<feature type="disulfide bond" description="Redox-active" evidence="4">
    <location>
        <begin position="75"/>
        <end position="79"/>
    </location>
</feature>
<dbReference type="PANTHER" id="PTHR12151:SF25">
    <property type="entry name" value="LINALOOL DEHYDRATASE_ISOMERASE DOMAIN-CONTAINING PROTEIN"/>
    <property type="match status" value="1"/>
</dbReference>
<keyword evidence="7" id="KW-1185">Reference proteome</keyword>
<comment type="caution">
    <text evidence="6">The sequence shown here is derived from an EMBL/GenBank/DDBJ whole genome shotgun (WGS) entry which is preliminary data.</text>
</comment>
<dbReference type="EMBL" id="MPRK01000371">
    <property type="protein sequence ID" value="OOZ35820.1"/>
    <property type="molecule type" value="Genomic_DNA"/>
</dbReference>
<evidence type="ECO:0000313" key="6">
    <source>
        <dbReference type="EMBL" id="OOZ35820.1"/>
    </source>
</evidence>
<dbReference type="PANTHER" id="PTHR12151">
    <property type="entry name" value="ELECTRON TRANSPORT PROTIN SCO1/SENC FAMILY MEMBER"/>
    <property type="match status" value="1"/>
</dbReference>
<dbReference type="CDD" id="cd02968">
    <property type="entry name" value="SCO"/>
    <property type="match status" value="1"/>
</dbReference>
<evidence type="ECO:0000313" key="7">
    <source>
        <dbReference type="Proteomes" id="UP000190198"/>
    </source>
</evidence>
<reference evidence="6 7" key="1">
    <citation type="submission" date="2016-11" db="EMBL/GenBank/DDBJ databases">
        <title>Mixed transmission modes and dynamic genome evolution in an obligate animal-bacterial symbiosis.</title>
        <authorList>
            <person name="Russell S.L."/>
            <person name="Corbett-Detig R.B."/>
            <person name="Cavanaugh C.M."/>
        </authorList>
    </citation>
    <scope>NUCLEOTIDE SEQUENCE [LARGE SCALE GENOMIC DNA]</scope>
    <source>
        <strain evidence="6">Sp-SM6</strain>
    </source>
</reference>
<dbReference type="GO" id="GO:0046872">
    <property type="term" value="F:metal ion binding"/>
    <property type="evidence" value="ECO:0007669"/>
    <property type="project" value="UniProtKB-KW"/>
</dbReference>
<dbReference type="InterPro" id="IPR036249">
    <property type="entry name" value="Thioredoxin-like_sf"/>
</dbReference>
<feature type="binding site" evidence="3">
    <location>
        <position position="167"/>
    </location>
    <ligand>
        <name>Cu cation</name>
        <dbReference type="ChEBI" id="CHEBI:23378"/>
    </ligand>
</feature>
<dbReference type="Gene3D" id="3.40.30.10">
    <property type="entry name" value="Glutaredoxin"/>
    <property type="match status" value="1"/>
</dbReference>
<feature type="binding site" evidence="3">
    <location>
        <position position="75"/>
    </location>
    <ligand>
        <name>Cu cation</name>
        <dbReference type="ChEBI" id="CHEBI:23378"/>
    </ligand>
</feature>
<organism evidence="6 7">
    <name type="scientific">Solemya elarraichensis gill symbiont</name>
    <dbReference type="NCBI Taxonomy" id="1918949"/>
    <lineage>
        <taxon>Bacteria</taxon>
        <taxon>Pseudomonadati</taxon>
        <taxon>Pseudomonadota</taxon>
        <taxon>Gammaproteobacteria</taxon>
        <taxon>sulfur-oxidizing symbionts</taxon>
    </lineage>
</organism>
<keyword evidence="4" id="KW-1015">Disulfide bond</keyword>
<comment type="similarity">
    <text evidence="1">Belongs to the SCO1/2 family.</text>
</comment>
<keyword evidence="2 3" id="KW-0186">Copper</keyword>
<dbReference type="RefSeq" id="WP_078477737.1">
    <property type="nucleotide sequence ID" value="NZ_MPRK01000371.1"/>
</dbReference>
<dbReference type="PROSITE" id="PS51352">
    <property type="entry name" value="THIOREDOXIN_2"/>
    <property type="match status" value="1"/>
</dbReference>
<feature type="domain" description="Thioredoxin" evidence="5">
    <location>
        <begin position="17"/>
        <end position="202"/>
    </location>
</feature>
<dbReference type="InterPro" id="IPR013766">
    <property type="entry name" value="Thioredoxin_domain"/>
</dbReference>
<dbReference type="OrthoDB" id="9790194at2"/>
<dbReference type="Pfam" id="PF02630">
    <property type="entry name" value="SCO1-SenC"/>
    <property type="match status" value="1"/>
</dbReference>